<name>A0A8S5M7F5_9CAUD</name>
<reference evidence="1" key="1">
    <citation type="journal article" date="2021" name="Proc. Natl. Acad. Sci. U.S.A.">
        <title>A Catalog of Tens of Thousands of Viruses from Human Metagenomes Reveals Hidden Associations with Chronic Diseases.</title>
        <authorList>
            <person name="Tisza M.J."/>
            <person name="Buck C.B."/>
        </authorList>
    </citation>
    <scope>NUCLEOTIDE SEQUENCE</scope>
    <source>
        <strain evidence="1">Ctrgt10</strain>
    </source>
</reference>
<sequence>MTQTMTTDTDDNLIEETVEDVKKQLTQTTAAYQELTQKYAKLFNLYAQLLDMYLSNK</sequence>
<accession>A0A8S5M7F5</accession>
<protein>
    <submittedName>
        <fullName evidence="1">Uncharacterized protein</fullName>
    </submittedName>
</protein>
<dbReference type="EMBL" id="BK014839">
    <property type="protein sequence ID" value="DAD78148.1"/>
    <property type="molecule type" value="Genomic_DNA"/>
</dbReference>
<organism evidence="1">
    <name type="scientific">Siphoviridae sp. ctrgt10</name>
    <dbReference type="NCBI Taxonomy" id="2826479"/>
    <lineage>
        <taxon>Viruses</taxon>
        <taxon>Duplodnaviria</taxon>
        <taxon>Heunggongvirae</taxon>
        <taxon>Uroviricota</taxon>
        <taxon>Caudoviricetes</taxon>
    </lineage>
</organism>
<proteinExistence type="predicted"/>
<evidence type="ECO:0000313" key="1">
    <source>
        <dbReference type="EMBL" id="DAD78148.1"/>
    </source>
</evidence>